<evidence type="ECO:0000313" key="4">
    <source>
        <dbReference type="Proteomes" id="UP000095768"/>
    </source>
</evidence>
<dbReference type="EMBL" id="FMPI01000028">
    <property type="protein sequence ID" value="SCT46531.1"/>
    <property type="molecule type" value="Genomic_DNA"/>
</dbReference>
<dbReference type="Proteomes" id="UP000095768">
    <property type="component" value="Unassembled WGS sequence"/>
</dbReference>
<keyword evidence="3" id="KW-1185">Reference proteome</keyword>
<accession>A0A1D4RG76</accession>
<organism evidence="1 4">
    <name type="scientific">Staphylococcus caeli</name>
    <dbReference type="NCBI Taxonomy" id="2201815"/>
    <lineage>
        <taxon>Bacteria</taxon>
        <taxon>Bacillati</taxon>
        <taxon>Bacillota</taxon>
        <taxon>Bacilli</taxon>
        <taxon>Bacillales</taxon>
        <taxon>Staphylococcaceae</taxon>
        <taxon>Staphylococcus</taxon>
    </lineage>
</organism>
<dbReference type="EMBL" id="FMPG01000017">
    <property type="protein sequence ID" value="SCT42659.1"/>
    <property type="molecule type" value="Genomic_DNA"/>
</dbReference>
<name>A0A1D4RG76_9STAP</name>
<dbReference type="RefSeq" id="WP_069996581.1">
    <property type="nucleotide sequence ID" value="NZ_FMPG01000017.1"/>
</dbReference>
<evidence type="ECO:0000313" key="1">
    <source>
        <dbReference type="EMBL" id="SCT42659.1"/>
    </source>
</evidence>
<sequence length="73" mass="8790">MKKQKKNRAFNRNNESAKSFMHLNQRNNYLMIAERRAFALSSIYVNYNTLAHNQISRIILKKDRLENQKCINF</sequence>
<evidence type="ECO:0000313" key="2">
    <source>
        <dbReference type="EMBL" id="SCT46531.1"/>
    </source>
</evidence>
<dbReference type="Proteomes" id="UP000095412">
    <property type="component" value="Unassembled WGS sequence"/>
</dbReference>
<reference evidence="2 3" key="2">
    <citation type="submission" date="2016-09" db="EMBL/GenBank/DDBJ databases">
        <authorList>
            <consortium name="Pathogen Informatics"/>
            <person name="Sun Q."/>
            <person name="Inoue M."/>
        </authorList>
    </citation>
    <scope>NUCLEOTIDE SEQUENCE [LARGE SCALE GENOMIC DNA]</scope>
    <source>
        <strain evidence="2 3">82C</strain>
    </source>
</reference>
<proteinExistence type="predicted"/>
<protein>
    <submittedName>
        <fullName evidence="1">Uncharacterized protein</fullName>
    </submittedName>
</protein>
<reference evidence="1 4" key="1">
    <citation type="submission" date="2016-09" db="EMBL/GenBank/DDBJ databases">
        <authorList>
            <consortium name="Pathogen Informatics"/>
        </authorList>
    </citation>
    <scope>NUCLEOTIDE SEQUENCE [LARGE SCALE GENOMIC DNA]</scope>
    <source>
        <strain evidence="1 4">82B</strain>
    </source>
</reference>
<gene>
    <name evidence="1" type="ORF">SAMEA2297795_02480</name>
    <name evidence="2" type="ORF">SAMEA2297796_02454</name>
</gene>
<evidence type="ECO:0000313" key="3">
    <source>
        <dbReference type="Proteomes" id="UP000095412"/>
    </source>
</evidence>
<dbReference type="AlphaFoldDB" id="A0A1D4RG76"/>